<dbReference type="Proteomes" id="UP001174909">
    <property type="component" value="Unassembled WGS sequence"/>
</dbReference>
<feature type="transmembrane region" description="Helical" evidence="2">
    <location>
        <begin position="566"/>
        <end position="590"/>
    </location>
</feature>
<sequence>ELFVAVDTLGLEENAFVSSSFRQSWNIFIPVSRAVSCPNCPESHSCLAPYFCACPENWSGEGCTEPPQNVALTATGPDTLRFRWSPPPDLVVTLYVVIFQDETHHVDPSSDLVMDLDSLNTYTAYTCCVAANTTSGPSRIACATQRTLQRAPGDAPRNFILRTLNSTAIHIQWGPPLTPNGIIIHYTIYINNGNPPLNVDATSAGLQHVSVGGFSPDQSVTVRLSASTTAGEGPKTASQSVTTDEAVPGRVENLNVIAVDANTFDVSWGPPTSPNGELTGYTVLVKNLMNTTETPFMIESHLNQLRVDGGIGPYVRYSVLVAASTAVGLGIPVEKTLYSQEGSPQSPPPNVNSTRKSATNASVEWDGIRWEDLRGWLVDYEIGYGRVMMSVHQQCPANDSTYTETLSVDSEGEYELTGLDPGLQYCVRLAGRTSAGAGPFSHTLIPWHTNSVFTVKLQMSYCTEWIAVKPAEIVEDLSRAFSSGIELTCNCTFTSDYIADGQLTCRNDILIFQGRIISTTDRNSTDLLTNFETWLSTDPTIMARGEELKLFKNERFTESENRNQSIVGATAGVAAVLILLVALVIVLILWRINRRKLSMAVGCRLASATSLNSIAADYEEPLKTVFSKPPMKDRKPIPAPNTFPKPLKVTPKPLELSPRQQKPPLQPPPKNPSISREKANKHALKEQKTSLIDCEMPIAGTENVYDDPDNITSGAKDGIASFPNIAYNRPSTKGTQK</sequence>
<dbReference type="PANTHER" id="PTHR46957">
    <property type="entry name" value="CYTOKINE RECEPTOR"/>
    <property type="match status" value="1"/>
</dbReference>
<evidence type="ECO:0000313" key="5">
    <source>
        <dbReference type="Proteomes" id="UP001174909"/>
    </source>
</evidence>
<feature type="region of interest" description="Disordered" evidence="1">
    <location>
        <begin position="226"/>
        <end position="246"/>
    </location>
</feature>
<feature type="region of interest" description="Disordered" evidence="1">
    <location>
        <begin position="705"/>
        <end position="737"/>
    </location>
</feature>
<evidence type="ECO:0000256" key="2">
    <source>
        <dbReference type="SAM" id="Phobius"/>
    </source>
</evidence>
<gene>
    <name evidence="4" type="ORF">GBAR_LOCUS1283</name>
</gene>
<dbReference type="InterPro" id="IPR036116">
    <property type="entry name" value="FN3_sf"/>
</dbReference>
<keyword evidence="2" id="KW-1133">Transmembrane helix</keyword>
<dbReference type="EMBL" id="CASHTH010000190">
    <property type="protein sequence ID" value="CAI7993601.1"/>
    <property type="molecule type" value="Genomic_DNA"/>
</dbReference>
<keyword evidence="2" id="KW-0472">Membrane</keyword>
<evidence type="ECO:0000259" key="3">
    <source>
        <dbReference type="PROSITE" id="PS50853"/>
    </source>
</evidence>
<dbReference type="PANTHER" id="PTHR46957:SF3">
    <property type="entry name" value="CYTOKINE RECEPTOR"/>
    <property type="match status" value="1"/>
</dbReference>
<dbReference type="CDD" id="cd00063">
    <property type="entry name" value="FN3"/>
    <property type="match status" value="4"/>
</dbReference>
<organism evidence="4 5">
    <name type="scientific">Geodia barretti</name>
    <name type="common">Barrett's horny sponge</name>
    <dbReference type="NCBI Taxonomy" id="519541"/>
    <lineage>
        <taxon>Eukaryota</taxon>
        <taxon>Metazoa</taxon>
        <taxon>Porifera</taxon>
        <taxon>Demospongiae</taxon>
        <taxon>Heteroscleromorpha</taxon>
        <taxon>Tetractinellida</taxon>
        <taxon>Astrophorina</taxon>
        <taxon>Geodiidae</taxon>
        <taxon>Geodia</taxon>
    </lineage>
</organism>
<comment type="caution">
    <text evidence="4">The sequence shown here is derived from an EMBL/GenBank/DDBJ whole genome shotgun (WGS) entry which is preliminary data.</text>
</comment>
<reference evidence="4" key="1">
    <citation type="submission" date="2023-03" db="EMBL/GenBank/DDBJ databases">
        <authorList>
            <person name="Steffen K."/>
            <person name="Cardenas P."/>
        </authorList>
    </citation>
    <scope>NUCLEOTIDE SEQUENCE</scope>
</reference>
<accession>A0AA35QVC1</accession>
<evidence type="ECO:0000313" key="4">
    <source>
        <dbReference type="EMBL" id="CAI7993601.1"/>
    </source>
</evidence>
<dbReference type="SMART" id="SM00060">
    <property type="entry name" value="FN3"/>
    <property type="match status" value="4"/>
</dbReference>
<dbReference type="AlphaFoldDB" id="A0AA35QVC1"/>
<feature type="region of interest" description="Disordered" evidence="1">
    <location>
        <begin position="338"/>
        <end position="358"/>
    </location>
</feature>
<protein>
    <submittedName>
        <fullName evidence="4">Receptor-type tyrosine-protein phosphatase F</fullName>
    </submittedName>
</protein>
<keyword evidence="5" id="KW-1185">Reference proteome</keyword>
<feature type="domain" description="Fibronectin type-III" evidence="3">
    <location>
        <begin position="347"/>
        <end position="452"/>
    </location>
</feature>
<dbReference type="Gene3D" id="2.60.40.10">
    <property type="entry name" value="Immunoglobulins"/>
    <property type="match status" value="4"/>
</dbReference>
<dbReference type="SUPFAM" id="SSF49265">
    <property type="entry name" value="Fibronectin type III"/>
    <property type="match status" value="2"/>
</dbReference>
<dbReference type="InterPro" id="IPR050713">
    <property type="entry name" value="RTP_Phos/Ushers"/>
</dbReference>
<feature type="domain" description="Fibronectin type-III" evidence="3">
    <location>
        <begin position="155"/>
        <end position="246"/>
    </location>
</feature>
<feature type="domain" description="Fibronectin type-III" evidence="3">
    <location>
        <begin position="250"/>
        <end position="346"/>
    </location>
</feature>
<evidence type="ECO:0000256" key="1">
    <source>
        <dbReference type="SAM" id="MobiDB-lite"/>
    </source>
</evidence>
<dbReference type="PROSITE" id="PS50853">
    <property type="entry name" value="FN3"/>
    <property type="match status" value="4"/>
</dbReference>
<dbReference type="InterPro" id="IPR013783">
    <property type="entry name" value="Ig-like_fold"/>
</dbReference>
<dbReference type="GO" id="GO:0016020">
    <property type="term" value="C:membrane"/>
    <property type="evidence" value="ECO:0007669"/>
    <property type="project" value="UniProtKB-SubCell"/>
</dbReference>
<proteinExistence type="predicted"/>
<feature type="compositionally biased region" description="Polar residues" evidence="1">
    <location>
        <begin position="226"/>
        <end position="243"/>
    </location>
</feature>
<name>A0AA35QVC1_GEOBA</name>
<dbReference type="Pfam" id="PF00041">
    <property type="entry name" value="fn3"/>
    <property type="match status" value="4"/>
</dbReference>
<feature type="non-terminal residue" evidence="4">
    <location>
        <position position="1"/>
    </location>
</feature>
<dbReference type="InterPro" id="IPR003961">
    <property type="entry name" value="FN3_dom"/>
</dbReference>
<feature type="region of interest" description="Disordered" evidence="1">
    <location>
        <begin position="626"/>
        <end position="693"/>
    </location>
</feature>
<keyword evidence="4" id="KW-0675">Receptor</keyword>
<keyword evidence="2" id="KW-0812">Transmembrane</keyword>
<feature type="domain" description="Fibronectin type-III" evidence="3">
    <location>
        <begin position="66"/>
        <end position="151"/>
    </location>
</feature>
<feature type="compositionally biased region" description="Basic and acidic residues" evidence="1">
    <location>
        <begin position="675"/>
        <end position="688"/>
    </location>
</feature>